<dbReference type="OrthoDB" id="2387189at2759"/>
<gene>
    <name evidence="3" type="ORF">M0811_11276</name>
</gene>
<evidence type="ECO:0000259" key="2">
    <source>
        <dbReference type="PROSITE" id="PS51886"/>
    </source>
</evidence>
<dbReference type="InterPro" id="IPR006571">
    <property type="entry name" value="TLDc_dom"/>
</dbReference>
<accession>A0A9Q0LBZ2</accession>
<dbReference type="SMART" id="SM00584">
    <property type="entry name" value="TLDc"/>
    <property type="match status" value="1"/>
</dbReference>
<keyword evidence="1" id="KW-0175">Coiled coil</keyword>
<evidence type="ECO:0000313" key="4">
    <source>
        <dbReference type="Proteomes" id="UP001149090"/>
    </source>
</evidence>
<dbReference type="Pfam" id="PF07534">
    <property type="entry name" value="TLD"/>
    <property type="match status" value="1"/>
</dbReference>
<reference evidence="3" key="1">
    <citation type="submission" date="2022-10" db="EMBL/GenBank/DDBJ databases">
        <title>Novel sulphate-reducing endosymbionts in the free-living metamonad Anaeramoeba.</title>
        <authorList>
            <person name="Jerlstrom-Hultqvist J."/>
            <person name="Cepicka I."/>
            <person name="Gallot-Lavallee L."/>
            <person name="Salas-Leiva D."/>
            <person name="Curtis B.A."/>
            <person name="Zahonova K."/>
            <person name="Pipaliya S."/>
            <person name="Dacks J."/>
            <person name="Roger A.J."/>
        </authorList>
    </citation>
    <scope>NUCLEOTIDE SEQUENCE</scope>
    <source>
        <strain evidence="3">BMAN</strain>
    </source>
</reference>
<protein>
    <recommendedName>
        <fullName evidence="2">TLDc domain-containing protein</fullName>
    </recommendedName>
</protein>
<evidence type="ECO:0000313" key="3">
    <source>
        <dbReference type="EMBL" id="KAJ5070072.1"/>
    </source>
</evidence>
<dbReference type="EMBL" id="JAPDFW010000099">
    <property type="protein sequence ID" value="KAJ5070072.1"/>
    <property type="molecule type" value="Genomic_DNA"/>
</dbReference>
<dbReference type="Proteomes" id="UP001149090">
    <property type="component" value="Unassembled WGS sequence"/>
</dbReference>
<feature type="coiled-coil region" evidence="1">
    <location>
        <begin position="51"/>
        <end position="155"/>
    </location>
</feature>
<evidence type="ECO:0000256" key="1">
    <source>
        <dbReference type="SAM" id="Coils"/>
    </source>
</evidence>
<organism evidence="3 4">
    <name type="scientific">Anaeramoeba ignava</name>
    <name type="common">Anaerobic marine amoeba</name>
    <dbReference type="NCBI Taxonomy" id="1746090"/>
    <lineage>
        <taxon>Eukaryota</taxon>
        <taxon>Metamonada</taxon>
        <taxon>Anaeramoebidae</taxon>
        <taxon>Anaeramoeba</taxon>
    </lineage>
</organism>
<sequence>METKRLVQKFISQVSKTLMDESNFRKLKKSSFFSQFLPFSYLQKMEKIINKNQNKQKIEKIETLEKEIQQKDEKIQNLTTLIEEKDQKQKNSQKKISKKWIKKNQSLETEIKNLKLQLEEKNQEIQEMLPYYPEKKQKENEKKKEKEELKSIKESLILQKSKNIMSSPFRESIIIIEDVYVKKLKKWINDKEFFYKMKLGYSAKRDGFDCEKWHEFVDNKGKTLIIIKTKDNFIFGGFTQIGFIPKSKKKWIFDENAFLFSLKNLKGNSFGKFSSSKKSKELVRSPSDSGPDFGDFSINSSDLKTGQARLFGSRYCLPDGIEFISQESKNYLAGCDGQFFVEEIECYFVI</sequence>
<feature type="domain" description="TLDc" evidence="2">
    <location>
        <begin position="174"/>
        <end position="350"/>
    </location>
</feature>
<dbReference type="AlphaFoldDB" id="A0A9Q0LBZ2"/>
<name>A0A9Q0LBZ2_ANAIG</name>
<keyword evidence="4" id="KW-1185">Reference proteome</keyword>
<comment type="caution">
    <text evidence="3">The sequence shown here is derived from an EMBL/GenBank/DDBJ whole genome shotgun (WGS) entry which is preliminary data.</text>
</comment>
<proteinExistence type="predicted"/>
<dbReference type="PROSITE" id="PS51886">
    <property type="entry name" value="TLDC"/>
    <property type="match status" value="1"/>
</dbReference>